<keyword evidence="5" id="KW-0443">Lipid metabolism</keyword>
<evidence type="ECO:0000313" key="8">
    <source>
        <dbReference type="Proteomes" id="UP001548590"/>
    </source>
</evidence>
<dbReference type="Gene3D" id="3.40.50.150">
    <property type="entry name" value="Vaccinia Virus protein VP39"/>
    <property type="match status" value="1"/>
</dbReference>
<dbReference type="PANTHER" id="PTHR43667">
    <property type="entry name" value="CYCLOPROPANE-FATTY-ACYL-PHOSPHOLIPID SYNTHASE"/>
    <property type="match status" value="1"/>
</dbReference>
<keyword evidence="2 7" id="KW-0489">Methyltransferase</keyword>
<evidence type="ECO:0000256" key="3">
    <source>
        <dbReference type="ARBA" id="ARBA00022679"/>
    </source>
</evidence>
<dbReference type="InterPro" id="IPR050723">
    <property type="entry name" value="CFA/CMAS"/>
</dbReference>
<gene>
    <name evidence="7" type="ORF">ABVT11_04545</name>
</gene>
<dbReference type="PANTHER" id="PTHR43667:SF2">
    <property type="entry name" value="FATTY ACID C-METHYL TRANSFERASE"/>
    <property type="match status" value="1"/>
</dbReference>
<reference evidence="7 8" key="1">
    <citation type="submission" date="2024-07" db="EMBL/GenBank/DDBJ databases">
        <title>Uliginosibacterium paludis KCTC:42655.</title>
        <authorList>
            <person name="Kim M.K."/>
        </authorList>
    </citation>
    <scope>NUCLEOTIDE SEQUENCE [LARGE SCALE GENOMIC DNA]</scope>
    <source>
        <strain evidence="7 8">KCTC 42655</strain>
    </source>
</reference>
<evidence type="ECO:0000313" key="7">
    <source>
        <dbReference type="EMBL" id="MET1489083.1"/>
    </source>
</evidence>
<dbReference type="SUPFAM" id="SSF53335">
    <property type="entry name" value="S-adenosyl-L-methionine-dependent methyltransferases"/>
    <property type="match status" value="1"/>
</dbReference>
<keyword evidence="4" id="KW-0949">S-adenosyl-L-methionine</keyword>
<protein>
    <submittedName>
        <fullName evidence="7">Cyclopropane-fatty-acyl-phospholipid synthase family protein</fullName>
        <ecNumber evidence="7">2.1.1.-</ecNumber>
    </submittedName>
</protein>
<proteinExistence type="inferred from homology"/>
<evidence type="ECO:0000256" key="1">
    <source>
        <dbReference type="ARBA" id="ARBA00010815"/>
    </source>
</evidence>
<name>A0ABV2CMK3_9RHOO</name>
<dbReference type="GO" id="GO:0008168">
    <property type="term" value="F:methyltransferase activity"/>
    <property type="evidence" value="ECO:0007669"/>
    <property type="project" value="UniProtKB-KW"/>
</dbReference>
<dbReference type="PIRSF" id="PIRSF003085">
    <property type="entry name" value="CMAS"/>
    <property type="match status" value="1"/>
</dbReference>
<feature type="region of interest" description="Disordered" evidence="6">
    <location>
        <begin position="1"/>
        <end position="27"/>
    </location>
</feature>
<evidence type="ECO:0000256" key="4">
    <source>
        <dbReference type="ARBA" id="ARBA00022691"/>
    </source>
</evidence>
<dbReference type="Pfam" id="PF02353">
    <property type="entry name" value="CMAS"/>
    <property type="match status" value="1"/>
</dbReference>
<evidence type="ECO:0000256" key="2">
    <source>
        <dbReference type="ARBA" id="ARBA00022603"/>
    </source>
</evidence>
<dbReference type="RefSeq" id="WP_345924213.1">
    <property type="nucleotide sequence ID" value="NZ_JBDIVF010000001.1"/>
</dbReference>
<sequence length="416" mass="46671">MNSQNSSASITADGMTQASGSARRKPSRAMRLMLSMLDRIEGGSLMLRLPDGSARLVGHGEQCATLTLHDEAVFGRILASGSIGFAEAFMAGQWEADRLPALLSLLARNRPVLERAIHGNAWRLAGHWLWHRLRANTRRGSKKNIEAHYDLGNDFYRLWLDDTMSYSSAMWSEPEASFESAQLEKYRHALRSAGVQPGQHLLEIGCGWGGLAEVACREFGARVTGVTLSHEQLAWARDRAERNGFADRASFMLCDYRDLRGQYDHIVSIEMIEAVGEAFWPSYFSQLQALLKPGGRAVIQAITIDDALFEHYRKDVDFIQRYIFPGGMLPSPSAFSDQADRAGLRIVASKAFGLDYARTLSEWLTRFDAKADAVRAQGFDETFMRMWRFYLAYCEAGFNARNTDVWQYVLSARGTP</sequence>
<dbReference type="EMBL" id="JBEWLZ010000002">
    <property type="protein sequence ID" value="MET1489083.1"/>
    <property type="molecule type" value="Genomic_DNA"/>
</dbReference>
<dbReference type="InterPro" id="IPR029063">
    <property type="entry name" value="SAM-dependent_MTases_sf"/>
</dbReference>
<dbReference type="CDD" id="cd02440">
    <property type="entry name" value="AdoMet_MTases"/>
    <property type="match status" value="1"/>
</dbReference>
<keyword evidence="3 7" id="KW-0808">Transferase</keyword>
<dbReference type="Proteomes" id="UP001548590">
    <property type="component" value="Unassembled WGS sequence"/>
</dbReference>
<feature type="compositionally biased region" description="Polar residues" evidence="6">
    <location>
        <begin position="1"/>
        <end position="20"/>
    </location>
</feature>
<comment type="caution">
    <text evidence="7">The sequence shown here is derived from an EMBL/GenBank/DDBJ whole genome shotgun (WGS) entry which is preliminary data.</text>
</comment>
<accession>A0ABV2CMK3</accession>
<dbReference type="InterPro" id="IPR003333">
    <property type="entry name" value="CMAS"/>
</dbReference>
<evidence type="ECO:0000256" key="6">
    <source>
        <dbReference type="SAM" id="MobiDB-lite"/>
    </source>
</evidence>
<organism evidence="7 8">
    <name type="scientific">Uliginosibacterium paludis</name>
    <dbReference type="NCBI Taxonomy" id="1615952"/>
    <lineage>
        <taxon>Bacteria</taxon>
        <taxon>Pseudomonadati</taxon>
        <taxon>Pseudomonadota</taxon>
        <taxon>Betaproteobacteria</taxon>
        <taxon>Rhodocyclales</taxon>
        <taxon>Zoogloeaceae</taxon>
        <taxon>Uliginosibacterium</taxon>
    </lineage>
</organism>
<dbReference type="GO" id="GO:0032259">
    <property type="term" value="P:methylation"/>
    <property type="evidence" value="ECO:0007669"/>
    <property type="project" value="UniProtKB-KW"/>
</dbReference>
<keyword evidence="8" id="KW-1185">Reference proteome</keyword>
<dbReference type="EC" id="2.1.1.-" evidence="7"/>
<comment type="similarity">
    <text evidence="1">Belongs to the CFA/CMAS family.</text>
</comment>
<evidence type="ECO:0000256" key="5">
    <source>
        <dbReference type="ARBA" id="ARBA00023098"/>
    </source>
</evidence>